<evidence type="ECO:0000313" key="1">
    <source>
        <dbReference type="EMBL" id="KAE9542665.1"/>
    </source>
</evidence>
<name>A0A6G0U0P4_APHGL</name>
<organism evidence="1 2">
    <name type="scientific">Aphis glycines</name>
    <name type="common">Soybean aphid</name>
    <dbReference type="NCBI Taxonomy" id="307491"/>
    <lineage>
        <taxon>Eukaryota</taxon>
        <taxon>Metazoa</taxon>
        <taxon>Ecdysozoa</taxon>
        <taxon>Arthropoda</taxon>
        <taxon>Hexapoda</taxon>
        <taxon>Insecta</taxon>
        <taxon>Pterygota</taxon>
        <taxon>Neoptera</taxon>
        <taxon>Paraneoptera</taxon>
        <taxon>Hemiptera</taxon>
        <taxon>Sternorrhyncha</taxon>
        <taxon>Aphidomorpha</taxon>
        <taxon>Aphidoidea</taxon>
        <taxon>Aphididae</taxon>
        <taxon>Aphidini</taxon>
        <taxon>Aphis</taxon>
        <taxon>Aphis</taxon>
    </lineage>
</organism>
<dbReference type="AlphaFoldDB" id="A0A6G0U0P4"/>
<proteinExistence type="predicted"/>
<accession>A0A6G0U0P4</accession>
<dbReference type="Proteomes" id="UP000475862">
    <property type="component" value="Unassembled WGS sequence"/>
</dbReference>
<dbReference type="EMBL" id="VYZN01000009">
    <property type="protein sequence ID" value="KAE9542665.1"/>
    <property type="molecule type" value="Genomic_DNA"/>
</dbReference>
<sequence>MKHCKISEFNSFHGNYLFSRDNERYLYRIAYFPDCSTCVFIRFTVKFLIALLCAHSSYGYYILRLPEVLSLFLQKMQVEKLEILNSIFVYLYSNICHLRTEHAIDVCASCTTLVIAVKKKNGYSETPSTNSRELITRGMLILLRFVNLKELIKSQLQLLKYYLKLYIIHYDK</sequence>
<comment type="caution">
    <text evidence="1">The sequence shown here is derived from an EMBL/GenBank/DDBJ whole genome shotgun (WGS) entry which is preliminary data.</text>
</comment>
<protein>
    <submittedName>
        <fullName evidence="1">Uncharacterized protein</fullName>
    </submittedName>
</protein>
<gene>
    <name evidence="1" type="ORF">AGLY_002576</name>
</gene>
<reference evidence="1 2" key="1">
    <citation type="submission" date="2019-08" db="EMBL/GenBank/DDBJ databases">
        <title>The genome of the soybean aphid Biotype 1, its phylome, world population structure and adaptation to the North American continent.</title>
        <authorList>
            <person name="Giordano R."/>
            <person name="Donthu R.K."/>
            <person name="Hernandez A.G."/>
            <person name="Wright C.L."/>
            <person name="Zimin A.V."/>
        </authorList>
    </citation>
    <scope>NUCLEOTIDE SEQUENCE [LARGE SCALE GENOMIC DNA]</scope>
    <source>
        <tissue evidence="1">Whole aphids</tissue>
    </source>
</reference>
<evidence type="ECO:0000313" key="2">
    <source>
        <dbReference type="Proteomes" id="UP000475862"/>
    </source>
</evidence>
<keyword evidence="2" id="KW-1185">Reference proteome</keyword>